<feature type="region of interest" description="Disordered" evidence="1">
    <location>
        <begin position="751"/>
        <end position="885"/>
    </location>
</feature>
<feature type="transmembrane region" description="Helical" evidence="2">
    <location>
        <begin position="720"/>
        <end position="744"/>
    </location>
</feature>
<keyword evidence="2" id="KW-0472">Membrane</keyword>
<feature type="compositionally biased region" description="Low complexity" evidence="1">
    <location>
        <begin position="646"/>
        <end position="655"/>
    </location>
</feature>
<keyword evidence="2" id="KW-0812">Transmembrane</keyword>
<feature type="compositionally biased region" description="Acidic residues" evidence="1">
    <location>
        <begin position="766"/>
        <end position="780"/>
    </location>
</feature>
<reference evidence="4" key="1">
    <citation type="submission" date="2022-11" db="UniProtKB">
        <authorList>
            <consortium name="WormBaseParasite"/>
        </authorList>
    </citation>
    <scope>IDENTIFICATION</scope>
</reference>
<name>A0A914LLI4_MELIC</name>
<organism evidence="3 4">
    <name type="scientific">Meloidogyne incognita</name>
    <name type="common">Southern root-knot nematode worm</name>
    <name type="synonym">Oxyuris incognita</name>
    <dbReference type="NCBI Taxonomy" id="6306"/>
    <lineage>
        <taxon>Eukaryota</taxon>
        <taxon>Metazoa</taxon>
        <taxon>Ecdysozoa</taxon>
        <taxon>Nematoda</taxon>
        <taxon>Chromadorea</taxon>
        <taxon>Rhabditida</taxon>
        <taxon>Tylenchina</taxon>
        <taxon>Tylenchomorpha</taxon>
        <taxon>Tylenchoidea</taxon>
        <taxon>Meloidogynidae</taxon>
        <taxon>Meloidogyninae</taxon>
        <taxon>Meloidogyne</taxon>
        <taxon>Meloidogyne incognita group</taxon>
    </lineage>
</organism>
<feature type="compositionally biased region" description="Polar residues" evidence="1">
    <location>
        <begin position="666"/>
        <end position="683"/>
    </location>
</feature>
<proteinExistence type="predicted"/>
<evidence type="ECO:0000313" key="4">
    <source>
        <dbReference type="WBParaSite" id="Minc3s00613g15140"/>
    </source>
</evidence>
<dbReference type="AlphaFoldDB" id="A0A914LLI4"/>
<evidence type="ECO:0000256" key="2">
    <source>
        <dbReference type="SAM" id="Phobius"/>
    </source>
</evidence>
<evidence type="ECO:0000313" key="3">
    <source>
        <dbReference type="Proteomes" id="UP000887563"/>
    </source>
</evidence>
<accession>A0A914LLI4</accession>
<feature type="compositionally biased region" description="Basic and acidic residues" evidence="1">
    <location>
        <begin position="795"/>
        <end position="885"/>
    </location>
</feature>
<feature type="region of interest" description="Disordered" evidence="1">
    <location>
        <begin position="646"/>
        <end position="701"/>
    </location>
</feature>
<feature type="compositionally biased region" description="Low complexity" evidence="1">
    <location>
        <begin position="692"/>
        <end position="701"/>
    </location>
</feature>
<protein>
    <submittedName>
        <fullName evidence="4">Uncharacterized protein</fullName>
    </submittedName>
</protein>
<evidence type="ECO:0000256" key="1">
    <source>
        <dbReference type="SAM" id="MobiDB-lite"/>
    </source>
</evidence>
<sequence>MSFSIFNKNKSNKKQTMLTNITALSIVVLQLLGQLNITGANYVGLGNHILREGKVTLAEGSRVVNKKDIDQNMTISDDACDIAFDKEGNILLLYMNQGTIKDNGCTVDLLTNIVDEIVLNSGLNNSAGLGTCLRGDTINSNVLPFAYSLTNEEVKKFHNGPLFDNQYCPSCFENCVKKTGLEVRWEYNDVRGIEYAVFKANPIATKLIYFDGKELDMSKTYVQWKYSLIINQTYPKFHIRFSRKEIDTMVTKPSICIDNPNENILSPSTWEIVGTSPEPTMNRLLVFHLLPQKASRKRMLMINKGTGFPEYVVTKDHPEGPKCDEMSIIFSVKNYSLLFTPVSHTTTSTTKDPTTPTITSSNIRDNQGQETTKISTIKPSFKVGLGDHILQDGKAILAKGSVVAKKEDVEQYMTSSADACDVDFDEGNIVLHYKSQGTTKDKGCTVDLLTDRKDEIVFWTGMYNRGGLYDCLNGSDINSNVGLCQKDRLEVSWEYDEDQGKNNAVIYINPIGTKLLYYIRKEWNLSSTEVYFNQTHINQKVPKFHIKDLMRHRNSQPSTICMNNPKENILSPSTWEIVGTSPEPTMNRLLVFHLLPQKASRKRILMINKGTGFPEYVVRKEHPEGPKCDDMRIIFSRDNYKLLTTTSSITSTPKPTQGPINREDTSTTSTYTSKNDRTVSQSKETPEKTKTKATASSLTTATTKATTTITTTTTKGSSGFLFFVVIIVIILAFIGIGIVIYFVFVKGFDTEENDDEEGGGTKGDVTGEDQEKEDIIEENDNASGEAQKIEDEEVKEDKDDVKGDDQKKEHVTGEEKNEDAKKDEQKKEDVKGEAAEDDNKAKEKTETTAKTVEDSAPKAKGETKEEQGSAEDKNKEDGEKNEDKT</sequence>
<dbReference type="WBParaSite" id="Minc3s00613g15140">
    <property type="protein sequence ID" value="Minc3s00613g15140"/>
    <property type="gene ID" value="Minc3s00613g15140"/>
</dbReference>
<dbReference type="Proteomes" id="UP000887563">
    <property type="component" value="Unplaced"/>
</dbReference>
<keyword evidence="3" id="KW-1185">Reference proteome</keyword>
<keyword evidence="2" id="KW-1133">Transmembrane helix</keyword>